<evidence type="ECO:0000313" key="2">
    <source>
        <dbReference type="EMBL" id="KAF9449538.1"/>
    </source>
</evidence>
<dbReference type="OrthoDB" id="10449028at2759"/>
<sequence length="110" mass="10906">MSSPTPGHPPALNNRFIISLPPELSPLCRGDRLPPVPFEEGPSGVQGSSIAASNVGAGVPMTTLNTGGSGVQNPMIAPNTGNSSVQNTTAASNTGGSGIQNPPASTQDDS</sequence>
<reference evidence="2" key="1">
    <citation type="submission" date="2020-11" db="EMBL/GenBank/DDBJ databases">
        <authorList>
            <consortium name="DOE Joint Genome Institute"/>
            <person name="Ahrendt S."/>
            <person name="Riley R."/>
            <person name="Andreopoulos W."/>
            <person name="Labutti K."/>
            <person name="Pangilinan J."/>
            <person name="Ruiz-Duenas F.J."/>
            <person name="Barrasa J.M."/>
            <person name="Sanchez-Garcia M."/>
            <person name="Camarero S."/>
            <person name="Miyauchi S."/>
            <person name="Serrano A."/>
            <person name="Linde D."/>
            <person name="Babiker R."/>
            <person name="Drula E."/>
            <person name="Ayuso-Fernandez I."/>
            <person name="Pacheco R."/>
            <person name="Padilla G."/>
            <person name="Ferreira P."/>
            <person name="Barriuso J."/>
            <person name="Kellner H."/>
            <person name="Castanera R."/>
            <person name="Alfaro M."/>
            <person name="Ramirez L."/>
            <person name="Pisabarro A.G."/>
            <person name="Kuo A."/>
            <person name="Tritt A."/>
            <person name="Lipzen A."/>
            <person name="He G."/>
            <person name="Yan M."/>
            <person name="Ng V."/>
            <person name="Cullen D."/>
            <person name="Martin F."/>
            <person name="Rosso M.-N."/>
            <person name="Henrissat B."/>
            <person name="Hibbett D."/>
            <person name="Martinez A.T."/>
            <person name="Grigoriev I.V."/>
        </authorList>
    </citation>
    <scope>NUCLEOTIDE SEQUENCE</scope>
    <source>
        <strain evidence="2">MF-IS2</strain>
    </source>
</reference>
<comment type="caution">
    <text evidence="2">The sequence shown here is derived from an EMBL/GenBank/DDBJ whole genome shotgun (WGS) entry which is preliminary data.</text>
</comment>
<keyword evidence="3" id="KW-1185">Reference proteome</keyword>
<dbReference type="EMBL" id="MU151128">
    <property type="protein sequence ID" value="KAF9449538.1"/>
    <property type="molecule type" value="Genomic_DNA"/>
</dbReference>
<organism evidence="2 3">
    <name type="scientific">Macrolepiota fuliginosa MF-IS2</name>
    <dbReference type="NCBI Taxonomy" id="1400762"/>
    <lineage>
        <taxon>Eukaryota</taxon>
        <taxon>Fungi</taxon>
        <taxon>Dikarya</taxon>
        <taxon>Basidiomycota</taxon>
        <taxon>Agaricomycotina</taxon>
        <taxon>Agaricomycetes</taxon>
        <taxon>Agaricomycetidae</taxon>
        <taxon>Agaricales</taxon>
        <taxon>Agaricineae</taxon>
        <taxon>Agaricaceae</taxon>
        <taxon>Macrolepiota</taxon>
    </lineage>
</organism>
<feature type="compositionally biased region" description="Polar residues" evidence="1">
    <location>
        <begin position="79"/>
        <end position="110"/>
    </location>
</feature>
<feature type="region of interest" description="Disordered" evidence="1">
    <location>
        <begin position="28"/>
        <end position="110"/>
    </location>
</feature>
<evidence type="ECO:0000256" key="1">
    <source>
        <dbReference type="SAM" id="MobiDB-lite"/>
    </source>
</evidence>
<name>A0A9P5XDT7_9AGAR</name>
<proteinExistence type="predicted"/>
<dbReference type="AlphaFoldDB" id="A0A9P5XDT7"/>
<gene>
    <name evidence="2" type="ORF">P691DRAFT_550994</name>
</gene>
<dbReference type="Proteomes" id="UP000807342">
    <property type="component" value="Unassembled WGS sequence"/>
</dbReference>
<evidence type="ECO:0000313" key="3">
    <source>
        <dbReference type="Proteomes" id="UP000807342"/>
    </source>
</evidence>
<accession>A0A9P5XDT7</accession>
<protein>
    <submittedName>
        <fullName evidence="2">Uncharacterized protein</fullName>
    </submittedName>
</protein>